<feature type="domain" description="N-acetyltransferase" evidence="1">
    <location>
        <begin position="114"/>
        <end position="250"/>
    </location>
</feature>
<reference evidence="3" key="1">
    <citation type="journal article" date="2019" name="Int. J. Syst. Evol. Microbiol.">
        <title>The Global Catalogue of Microorganisms (GCM) 10K type strain sequencing project: providing services to taxonomists for standard genome sequencing and annotation.</title>
        <authorList>
            <consortium name="The Broad Institute Genomics Platform"/>
            <consortium name="The Broad Institute Genome Sequencing Center for Infectious Disease"/>
            <person name="Wu L."/>
            <person name="Ma J."/>
        </authorList>
    </citation>
    <scope>NUCLEOTIDE SEQUENCE [LARGE SCALE GENOMIC DNA]</scope>
    <source>
        <strain evidence="3">DFY41</strain>
    </source>
</reference>
<dbReference type="InterPro" id="IPR000182">
    <property type="entry name" value="GNAT_dom"/>
</dbReference>
<keyword evidence="2" id="KW-0808">Transferase</keyword>
<dbReference type="InterPro" id="IPR016181">
    <property type="entry name" value="Acyl_CoA_acyltransferase"/>
</dbReference>
<gene>
    <name evidence="2" type="ORF">ACFPGP_10545</name>
</gene>
<evidence type="ECO:0000313" key="3">
    <source>
        <dbReference type="Proteomes" id="UP001596087"/>
    </source>
</evidence>
<name>A0ABW0BJD0_9ACTN</name>
<dbReference type="Gene3D" id="3.40.630.30">
    <property type="match status" value="1"/>
</dbReference>
<accession>A0ABW0BJD0</accession>
<dbReference type="EMBL" id="JBHSKD010000009">
    <property type="protein sequence ID" value="MFC5177113.1"/>
    <property type="molecule type" value="Genomic_DNA"/>
</dbReference>
<dbReference type="RefSeq" id="WP_378589872.1">
    <property type="nucleotide sequence ID" value="NZ_JBHSKD010000009.1"/>
</dbReference>
<dbReference type="SUPFAM" id="SSF55729">
    <property type="entry name" value="Acyl-CoA N-acyltransferases (Nat)"/>
    <property type="match status" value="1"/>
</dbReference>
<dbReference type="EC" id="2.3.-.-" evidence="2"/>
<keyword evidence="2" id="KW-0012">Acyltransferase</keyword>
<evidence type="ECO:0000259" key="1">
    <source>
        <dbReference type="PROSITE" id="PS51186"/>
    </source>
</evidence>
<keyword evidence="3" id="KW-1185">Reference proteome</keyword>
<sequence>MDPTDATARLAHGDAWQALGRLHAARGGGRVAQVPGALLMASGLPLPQYNNVDVTDPAAVDVTAVARWYDELGVPWGARVPAGADWPWGRLLFHKRLMALRSEDLVRPAPDDRIVVAAAGPDDLDTVVRLDVAAFGDAGEAQRRWLEALLAGGDVTVALASWEGAPAGTGYAVSTDGLAGPAVYVAGIGVDPAFRRRGIGTALSAHLVEQAGTHRLAHLHPDTDEAVRVYRRLGFVEVPGFDVYVDLTAP</sequence>
<comment type="caution">
    <text evidence="2">The sequence shown here is derived from an EMBL/GenBank/DDBJ whole genome shotgun (WGS) entry which is preliminary data.</text>
</comment>
<organism evidence="2 3">
    <name type="scientific">Nocardioides taihuensis</name>
    <dbReference type="NCBI Taxonomy" id="1835606"/>
    <lineage>
        <taxon>Bacteria</taxon>
        <taxon>Bacillati</taxon>
        <taxon>Actinomycetota</taxon>
        <taxon>Actinomycetes</taxon>
        <taxon>Propionibacteriales</taxon>
        <taxon>Nocardioidaceae</taxon>
        <taxon>Nocardioides</taxon>
    </lineage>
</organism>
<dbReference type="Proteomes" id="UP001596087">
    <property type="component" value="Unassembled WGS sequence"/>
</dbReference>
<evidence type="ECO:0000313" key="2">
    <source>
        <dbReference type="EMBL" id="MFC5177113.1"/>
    </source>
</evidence>
<dbReference type="Pfam" id="PF00583">
    <property type="entry name" value="Acetyltransf_1"/>
    <property type="match status" value="1"/>
</dbReference>
<dbReference type="PROSITE" id="PS51186">
    <property type="entry name" value="GNAT"/>
    <property type="match status" value="1"/>
</dbReference>
<proteinExistence type="predicted"/>
<protein>
    <submittedName>
        <fullName evidence="2">GNAT family N-acetyltransferase</fullName>
        <ecNumber evidence="2">2.3.-.-</ecNumber>
    </submittedName>
</protein>
<dbReference type="CDD" id="cd04301">
    <property type="entry name" value="NAT_SF"/>
    <property type="match status" value="1"/>
</dbReference>
<dbReference type="GO" id="GO:0016746">
    <property type="term" value="F:acyltransferase activity"/>
    <property type="evidence" value="ECO:0007669"/>
    <property type="project" value="UniProtKB-KW"/>
</dbReference>